<dbReference type="Gene3D" id="3.90.230.10">
    <property type="entry name" value="Creatinase/methionine aminopeptidase superfamily"/>
    <property type="match status" value="1"/>
</dbReference>
<feature type="domain" description="Creatinase N-terminal" evidence="2">
    <location>
        <begin position="13"/>
        <end position="152"/>
    </location>
</feature>
<dbReference type="SUPFAM" id="SSF53092">
    <property type="entry name" value="Creatinase/prolidase N-terminal domain"/>
    <property type="match status" value="1"/>
</dbReference>
<dbReference type="PANTHER" id="PTHR46112:SF2">
    <property type="entry name" value="XAA-PRO AMINOPEPTIDASE P-RELATED"/>
    <property type="match status" value="1"/>
</dbReference>
<dbReference type="Pfam" id="PF00557">
    <property type="entry name" value="Peptidase_M24"/>
    <property type="match status" value="1"/>
</dbReference>
<comment type="caution">
    <text evidence="3">The sequence shown here is derived from an EMBL/GenBank/DDBJ whole genome shotgun (WGS) entry which is preliminary data.</text>
</comment>
<proteinExistence type="predicted"/>
<dbReference type="SUPFAM" id="SSF55920">
    <property type="entry name" value="Creatinase/aminopeptidase"/>
    <property type="match status" value="1"/>
</dbReference>
<evidence type="ECO:0000313" key="3">
    <source>
        <dbReference type="EMBL" id="PTW53191.1"/>
    </source>
</evidence>
<dbReference type="CDD" id="cd01066">
    <property type="entry name" value="APP_MetAP"/>
    <property type="match status" value="1"/>
</dbReference>
<protein>
    <submittedName>
        <fullName evidence="3">Xaa-Pro dipeptidase</fullName>
    </submittedName>
</protein>
<dbReference type="InterPro" id="IPR029149">
    <property type="entry name" value="Creatin/AminoP/Spt16_N"/>
</dbReference>
<evidence type="ECO:0000259" key="2">
    <source>
        <dbReference type="Pfam" id="PF01321"/>
    </source>
</evidence>
<evidence type="ECO:0000313" key="4">
    <source>
        <dbReference type="Proteomes" id="UP000244081"/>
    </source>
</evidence>
<organism evidence="3 4">
    <name type="scientific">Breoghania corrubedonensis</name>
    <dbReference type="NCBI Taxonomy" id="665038"/>
    <lineage>
        <taxon>Bacteria</taxon>
        <taxon>Pseudomonadati</taxon>
        <taxon>Pseudomonadota</taxon>
        <taxon>Alphaproteobacteria</taxon>
        <taxon>Hyphomicrobiales</taxon>
        <taxon>Stappiaceae</taxon>
        <taxon>Breoghania</taxon>
    </lineage>
</organism>
<dbReference type="PANTHER" id="PTHR46112">
    <property type="entry name" value="AMINOPEPTIDASE"/>
    <property type="match status" value="1"/>
</dbReference>
<gene>
    <name evidence="3" type="ORF">C8N35_1177</name>
</gene>
<dbReference type="InterPro" id="IPR000587">
    <property type="entry name" value="Creatinase_N"/>
</dbReference>
<dbReference type="OrthoDB" id="8286321at2"/>
<keyword evidence="4" id="KW-1185">Reference proteome</keyword>
<dbReference type="Pfam" id="PF01321">
    <property type="entry name" value="Creatinase_N"/>
    <property type="match status" value="1"/>
</dbReference>
<accession>A0A2T5UP46</accession>
<sequence length="383" mass="42935">MALHFERSEFGDRLQKVLIEMKARKFDAMLLFAPESHFWLTGYDTFGFCFFQCLILKKDGSFVLLTRAPDLRQAHHTSIIDDIRIWVDRGEGSPVGQLKDLLFDLDLLGSELGVEYDTHGLSGRNSRLLDESLRSFAELHDASDLIPRLRVVKSPAEIAYVRKAAELADEAYRAGEAEIRADADEGRILAAMQGAVLAGGGDYPGNEFVIGSGMDALLCRYKSGRRQLGAKDQLTLEFAGVYRHYHVALMRTVLTGEATPRHIELHEAATAALRKVETVMRPGNTFGDVFEAHASEMDRRDLMHHRLNACGYSLGARFAPSWMDWPMFYRGNKVEIVPNMVLFAHMILMDSETNTAMTLGCTYLTSDDAPLPLSELSRDLTIR</sequence>
<reference evidence="3 4" key="1">
    <citation type="submission" date="2018-04" db="EMBL/GenBank/DDBJ databases">
        <title>Genomic Encyclopedia of Archaeal and Bacterial Type Strains, Phase II (KMG-II): from individual species to whole genera.</title>
        <authorList>
            <person name="Goeker M."/>
        </authorList>
    </citation>
    <scope>NUCLEOTIDE SEQUENCE [LARGE SCALE GENOMIC DNA]</scope>
    <source>
        <strain evidence="3 4">DSM 23382</strain>
    </source>
</reference>
<dbReference type="InterPro" id="IPR050659">
    <property type="entry name" value="Peptidase_M24B"/>
</dbReference>
<dbReference type="EMBL" id="QAYG01000017">
    <property type="protein sequence ID" value="PTW53191.1"/>
    <property type="molecule type" value="Genomic_DNA"/>
</dbReference>
<name>A0A2T5UP46_9HYPH</name>
<evidence type="ECO:0000259" key="1">
    <source>
        <dbReference type="Pfam" id="PF00557"/>
    </source>
</evidence>
<dbReference type="RefSeq" id="WP_107992129.1">
    <property type="nucleotide sequence ID" value="NZ_QAYG01000017.1"/>
</dbReference>
<feature type="domain" description="Peptidase M24" evidence="1">
    <location>
        <begin position="160"/>
        <end position="344"/>
    </location>
</feature>
<dbReference type="AlphaFoldDB" id="A0A2T5UP46"/>
<dbReference type="Gene3D" id="3.40.350.10">
    <property type="entry name" value="Creatinase/prolidase N-terminal domain"/>
    <property type="match status" value="1"/>
</dbReference>
<dbReference type="InterPro" id="IPR036005">
    <property type="entry name" value="Creatinase/aminopeptidase-like"/>
</dbReference>
<dbReference type="InterPro" id="IPR000994">
    <property type="entry name" value="Pept_M24"/>
</dbReference>
<dbReference type="Proteomes" id="UP000244081">
    <property type="component" value="Unassembled WGS sequence"/>
</dbReference>